<dbReference type="OrthoDB" id="3594103at2759"/>
<organism evidence="2 3">
    <name type="scientific">Didymella heteroderae</name>
    <dbReference type="NCBI Taxonomy" id="1769908"/>
    <lineage>
        <taxon>Eukaryota</taxon>
        <taxon>Fungi</taxon>
        <taxon>Dikarya</taxon>
        <taxon>Ascomycota</taxon>
        <taxon>Pezizomycotina</taxon>
        <taxon>Dothideomycetes</taxon>
        <taxon>Pleosporomycetidae</taxon>
        <taxon>Pleosporales</taxon>
        <taxon>Pleosporineae</taxon>
        <taxon>Didymellaceae</taxon>
        <taxon>Didymella</taxon>
    </lineage>
</organism>
<accession>A0A9P4WHQ5</accession>
<evidence type="ECO:0000256" key="1">
    <source>
        <dbReference type="SAM" id="MobiDB-lite"/>
    </source>
</evidence>
<reference evidence="2" key="1">
    <citation type="submission" date="2019-04" db="EMBL/GenBank/DDBJ databases">
        <title>Sequencing of skin fungus with MAO and IRED activity.</title>
        <authorList>
            <person name="Marsaioli A.J."/>
            <person name="Bonatto J.M.C."/>
            <person name="Reis Junior O."/>
        </authorList>
    </citation>
    <scope>NUCLEOTIDE SEQUENCE</scope>
    <source>
        <strain evidence="2">28M1</strain>
    </source>
</reference>
<sequence length="419" mass="46423">MAEVDKKDVVINEFQKAVRASEAATKYGLPGLQQLAKTEMERWGADMDLHDAVRAVSEDSIAKPMNENTWLQDFVSQKVRLNFELNAEVFSEPDFYERISSPTLTKFLARNVVSLYSEKVLDLQKEKLANGKPPPSENGGRILKWVNPYAPPHLPLVPVPEPISDASFVDAFQEPSTVSKKLLNKQETEEIGCKELAEEDAERLKGDHEETDRVQTRKEGTAIRRMVEEVSVMKLAEPKVAAEAEYKQEEDPWIEWGGAAISSKMKKKKKGADSDFNVPLPAAGEAEPDPERALEPPLPESAPEAAPTVEPTSAEIEEEVWGEAWGGTKKKSKKAKAKAMYETPPPEREPAREMDLLVPNMIGVVAGAARSTVRTTTIPGSEDCPRRLEHVFEGGGWKNCKLCQVHMRGIASELHAAGF</sequence>
<feature type="region of interest" description="Disordered" evidence="1">
    <location>
        <begin position="198"/>
        <end position="217"/>
    </location>
</feature>
<feature type="region of interest" description="Disordered" evidence="1">
    <location>
        <begin position="271"/>
        <end position="314"/>
    </location>
</feature>
<dbReference type="Proteomes" id="UP000758155">
    <property type="component" value="Unassembled WGS sequence"/>
</dbReference>
<proteinExistence type="predicted"/>
<name>A0A9P4WHQ5_9PLEO</name>
<protein>
    <submittedName>
        <fullName evidence="2">Uncharacterized protein</fullName>
    </submittedName>
</protein>
<dbReference type="PANTHER" id="PTHR37538">
    <property type="entry name" value="BTB DOMAIN-CONTAINING PROTEIN"/>
    <property type="match status" value="1"/>
</dbReference>
<comment type="caution">
    <text evidence="2">The sequence shown here is derived from an EMBL/GenBank/DDBJ whole genome shotgun (WGS) entry which is preliminary data.</text>
</comment>
<evidence type="ECO:0000313" key="3">
    <source>
        <dbReference type="Proteomes" id="UP000758155"/>
    </source>
</evidence>
<evidence type="ECO:0000313" key="2">
    <source>
        <dbReference type="EMBL" id="KAF3032571.1"/>
    </source>
</evidence>
<dbReference type="PANTHER" id="PTHR37538:SF1">
    <property type="entry name" value="BTB DOMAIN-CONTAINING PROTEIN"/>
    <property type="match status" value="1"/>
</dbReference>
<gene>
    <name evidence="2" type="ORF">E8E12_003866</name>
</gene>
<dbReference type="EMBL" id="SWKV01000097">
    <property type="protein sequence ID" value="KAF3032571.1"/>
    <property type="molecule type" value="Genomic_DNA"/>
</dbReference>
<dbReference type="AlphaFoldDB" id="A0A9P4WHQ5"/>
<keyword evidence="3" id="KW-1185">Reference proteome</keyword>